<keyword evidence="2" id="KW-0812">Transmembrane</keyword>
<organism evidence="3 4">
    <name type="scientific">Thalassiosira oceanica</name>
    <name type="common">Marine diatom</name>
    <dbReference type="NCBI Taxonomy" id="159749"/>
    <lineage>
        <taxon>Eukaryota</taxon>
        <taxon>Sar</taxon>
        <taxon>Stramenopiles</taxon>
        <taxon>Ochrophyta</taxon>
        <taxon>Bacillariophyta</taxon>
        <taxon>Coscinodiscophyceae</taxon>
        <taxon>Thalassiosirophycidae</taxon>
        <taxon>Thalassiosirales</taxon>
        <taxon>Thalassiosiraceae</taxon>
        <taxon>Thalassiosira</taxon>
    </lineage>
</organism>
<dbReference type="Proteomes" id="UP000266841">
    <property type="component" value="Unassembled WGS sequence"/>
</dbReference>
<comment type="caution">
    <text evidence="3">The sequence shown here is derived from an EMBL/GenBank/DDBJ whole genome shotgun (WGS) entry which is preliminary data.</text>
</comment>
<dbReference type="AlphaFoldDB" id="K0RL43"/>
<sequence length="370" mass="40895">MPDGSTSTPPGPGGDGGAGHAPRSAPSREPEPTVIRRIGERGDEGPGTDRAEEDAVQGVCIAGNSDRESQEGQQALPGKWKNGIFRCDPSSFCCSLFCSLYVLGDVQTRAHMSIFGGVLEDTVPPTYGFWMVGVFVCSTTYQLVVTVMGVIVIIAGPRNDDEEYEFMTLVMTFAYLSAVPITFIFFLCAVSKTRRTIRMRREIPGSALEDSCLAAFCTPCVLAQVDREVSQQIEAARSESWREEELELQRKRKREVIIEDGRDIANITFGANVCKVMVVLFASSVVSLIVIGIRVEDQIHFLYIVVIAVLLVIALCAATLICFIIWSIRRCWRKCRNRGSQIQFDSEINIESDRAAAEEGHHQEDELEII</sequence>
<protein>
    <submittedName>
        <fullName evidence="3">Uncharacterized protein</fullName>
    </submittedName>
</protein>
<feature type="transmembrane region" description="Helical" evidence="2">
    <location>
        <begin position="276"/>
        <end position="295"/>
    </location>
</feature>
<dbReference type="NCBIfam" id="TIGR01571">
    <property type="entry name" value="A_thal_Cys_rich"/>
    <property type="match status" value="1"/>
</dbReference>
<dbReference type="InterPro" id="IPR006461">
    <property type="entry name" value="PLAC_motif_containing"/>
</dbReference>
<feature type="compositionally biased region" description="Basic and acidic residues" evidence="1">
    <location>
        <begin position="37"/>
        <end position="50"/>
    </location>
</feature>
<keyword evidence="2" id="KW-0472">Membrane</keyword>
<dbReference type="EMBL" id="AGNL01046984">
    <property type="protein sequence ID" value="EJK47407.1"/>
    <property type="molecule type" value="Genomic_DNA"/>
</dbReference>
<dbReference type="OrthoDB" id="1045822at2759"/>
<accession>K0RL43</accession>
<feature type="region of interest" description="Disordered" evidence="1">
    <location>
        <begin position="1"/>
        <end position="52"/>
    </location>
</feature>
<gene>
    <name evidence="3" type="ORF">THAOC_33873</name>
</gene>
<proteinExistence type="predicted"/>
<feature type="transmembrane region" description="Helical" evidence="2">
    <location>
        <begin position="129"/>
        <end position="154"/>
    </location>
</feature>
<keyword evidence="4" id="KW-1185">Reference proteome</keyword>
<feature type="transmembrane region" description="Helical" evidence="2">
    <location>
        <begin position="166"/>
        <end position="190"/>
    </location>
</feature>
<evidence type="ECO:0000256" key="2">
    <source>
        <dbReference type="SAM" id="Phobius"/>
    </source>
</evidence>
<evidence type="ECO:0000313" key="3">
    <source>
        <dbReference type="EMBL" id="EJK47407.1"/>
    </source>
</evidence>
<name>K0RL43_THAOC</name>
<evidence type="ECO:0000256" key="1">
    <source>
        <dbReference type="SAM" id="MobiDB-lite"/>
    </source>
</evidence>
<reference evidence="3 4" key="1">
    <citation type="journal article" date="2012" name="Genome Biol.">
        <title>Genome and low-iron response of an oceanic diatom adapted to chronic iron limitation.</title>
        <authorList>
            <person name="Lommer M."/>
            <person name="Specht M."/>
            <person name="Roy A.S."/>
            <person name="Kraemer L."/>
            <person name="Andreson R."/>
            <person name="Gutowska M.A."/>
            <person name="Wolf J."/>
            <person name="Bergner S.V."/>
            <person name="Schilhabel M.B."/>
            <person name="Klostermeier U.C."/>
            <person name="Beiko R.G."/>
            <person name="Rosenstiel P."/>
            <person name="Hippler M."/>
            <person name="Laroche J."/>
        </authorList>
    </citation>
    <scope>NUCLEOTIDE SEQUENCE [LARGE SCALE GENOMIC DNA]</scope>
    <source>
        <strain evidence="3 4">CCMP1005</strain>
    </source>
</reference>
<feature type="transmembrane region" description="Helical" evidence="2">
    <location>
        <begin position="301"/>
        <end position="328"/>
    </location>
</feature>
<dbReference type="Pfam" id="PF04749">
    <property type="entry name" value="PLAC8"/>
    <property type="match status" value="1"/>
</dbReference>
<keyword evidence="2" id="KW-1133">Transmembrane helix</keyword>
<evidence type="ECO:0000313" key="4">
    <source>
        <dbReference type="Proteomes" id="UP000266841"/>
    </source>
</evidence>